<feature type="signal peptide" evidence="6">
    <location>
        <begin position="1"/>
        <end position="19"/>
    </location>
</feature>
<feature type="repeat" description="TPR" evidence="4">
    <location>
        <begin position="240"/>
        <end position="273"/>
    </location>
</feature>
<dbReference type="SUPFAM" id="SSF55874">
    <property type="entry name" value="ATPase domain of HSP90 chaperone/DNA topoisomerase II/histidine kinase"/>
    <property type="match status" value="1"/>
</dbReference>
<accession>A0ABU9HVM3</accession>
<protein>
    <submittedName>
        <fullName evidence="8">Tetratricopeptide repeat protein</fullName>
    </submittedName>
</protein>
<keyword evidence="3" id="KW-0902">Two-component regulatory system</keyword>
<keyword evidence="5" id="KW-0812">Transmembrane</keyword>
<comment type="caution">
    <text evidence="8">The sequence shown here is derived from an EMBL/GenBank/DDBJ whole genome shotgun (WGS) entry which is preliminary data.</text>
</comment>
<dbReference type="PANTHER" id="PTHR24421">
    <property type="entry name" value="NITRATE/NITRITE SENSOR PROTEIN NARX-RELATED"/>
    <property type="match status" value="1"/>
</dbReference>
<dbReference type="Proteomes" id="UP001464555">
    <property type="component" value="Unassembled WGS sequence"/>
</dbReference>
<keyword evidence="9" id="KW-1185">Reference proteome</keyword>
<dbReference type="InterPro" id="IPR036890">
    <property type="entry name" value="HATPase_C_sf"/>
</dbReference>
<organism evidence="8 9">
    <name type="scientific">Flavobacterium arundinis</name>
    <dbReference type="NCBI Taxonomy" id="3139143"/>
    <lineage>
        <taxon>Bacteria</taxon>
        <taxon>Pseudomonadati</taxon>
        <taxon>Bacteroidota</taxon>
        <taxon>Flavobacteriia</taxon>
        <taxon>Flavobacteriales</taxon>
        <taxon>Flavobacteriaceae</taxon>
        <taxon>Flavobacterium</taxon>
    </lineage>
</organism>
<dbReference type="SMART" id="SM00028">
    <property type="entry name" value="TPR"/>
    <property type="match status" value="2"/>
</dbReference>
<dbReference type="Pfam" id="PF13424">
    <property type="entry name" value="TPR_12"/>
    <property type="match status" value="1"/>
</dbReference>
<dbReference type="PANTHER" id="PTHR24421:SF58">
    <property type="entry name" value="SIGNAL TRANSDUCTION HISTIDINE-PROTEIN KINASE_PHOSPHATASE UHPB"/>
    <property type="match status" value="1"/>
</dbReference>
<dbReference type="InterPro" id="IPR005467">
    <property type="entry name" value="His_kinase_dom"/>
</dbReference>
<dbReference type="Gene3D" id="1.20.5.1930">
    <property type="match status" value="1"/>
</dbReference>
<evidence type="ECO:0000259" key="7">
    <source>
        <dbReference type="PROSITE" id="PS50109"/>
    </source>
</evidence>
<evidence type="ECO:0000256" key="6">
    <source>
        <dbReference type="SAM" id="SignalP"/>
    </source>
</evidence>
<dbReference type="PROSITE" id="PS51257">
    <property type="entry name" value="PROKAR_LIPOPROTEIN"/>
    <property type="match status" value="1"/>
</dbReference>
<dbReference type="Gene3D" id="3.30.565.10">
    <property type="entry name" value="Histidine kinase-like ATPase, C-terminal domain"/>
    <property type="match status" value="1"/>
</dbReference>
<proteinExistence type="predicted"/>
<feature type="transmembrane region" description="Helical" evidence="5">
    <location>
        <begin position="423"/>
        <end position="444"/>
    </location>
</feature>
<gene>
    <name evidence="8" type="ORF">AAEO56_07150</name>
</gene>
<dbReference type="PROSITE" id="PS50005">
    <property type="entry name" value="TPR"/>
    <property type="match status" value="1"/>
</dbReference>
<dbReference type="EMBL" id="JBBYHR010000003">
    <property type="protein sequence ID" value="MEL1244031.1"/>
    <property type="molecule type" value="Genomic_DNA"/>
</dbReference>
<dbReference type="PROSITE" id="PS50109">
    <property type="entry name" value="HIS_KIN"/>
    <property type="match status" value="1"/>
</dbReference>
<dbReference type="InterPro" id="IPR011990">
    <property type="entry name" value="TPR-like_helical_dom_sf"/>
</dbReference>
<keyword evidence="6" id="KW-0732">Signal</keyword>
<dbReference type="Pfam" id="PF02518">
    <property type="entry name" value="HATPase_c"/>
    <property type="match status" value="1"/>
</dbReference>
<dbReference type="SUPFAM" id="SSF48452">
    <property type="entry name" value="TPR-like"/>
    <property type="match status" value="2"/>
</dbReference>
<dbReference type="InterPro" id="IPR019734">
    <property type="entry name" value="TPR_rpt"/>
</dbReference>
<sequence>MNKYQLYALAAFLCCLVFACKRSSGNASGSSQIIEKLFEKGEDIAADPKVREASIDSAYSIFSSYDNDSITRFFYRRATVAYYDLYKYDKSLRTSHKVYKMGVEAKDSLTMAKAAYFSGINFSGKNNNDSAFFYYSQAEKLYIDINDTSLTGEIGLYKAYIYYNIGEYVQCESEAIKALRLLEAKNSTIDIYKCNNLIGSALLGEGNFPEAIKYYRTALAQLDNLRKEGYPDDIISNYKAYCYNNMGRVYIKQKDYKDAIRIYEEAFPGIDTRVIEPSLYAMMLNNLAYVKFKSGDNRGLPDMFYRSLHLRDSIGDRSGVVASNLSLGEYFAGRSDTARAIMYLKFAYDGARKIKSADDILNATKLLADIDLKDGPFYAEQYIQVSEALQETAKANRGKFARIEYETDKLQDEKEALDRKNSYIMGASIIVLLFVAAIFIIYYLNSRNKELLLIQEQQKASEEIYQLMFEQQSNIESARTEEKTRIAMELHDGILNNIYAVRLNLEFINKKADDESIVKRKEYIKELQNVESEIRAVSHDLSRNDIFNQGQDFGTILKFMITSQKNNFNTGFDAEIDPAIDWDSMNNTYKVNIYRIVQEALQNINKYSQAETAGVAIMQRDNSLNIIVTDDGIGFEPEKAKGGIGLRNLRKRTDSLKGILNITSQPGKGSSIEVVFPLG</sequence>
<dbReference type="CDD" id="cd16917">
    <property type="entry name" value="HATPase_UhpB-NarQ-NarX-like"/>
    <property type="match status" value="1"/>
</dbReference>
<reference evidence="8 9" key="1">
    <citation type="submission" date="2024-04" db="EMBL/GenBank/DDBJ databases">
        <title>Flavobacterium sp. DGU11 16S ribosomal RNA gene Genome sequencing and assembly.</title>
        <authorList>
            <person name="Park S."/>
        </authorList>
    </citation>
    <scope>NUCLEOTIDE SEQUENCE [LARGE SCALE GENOMIC DNA]</scope>
    <source>
        <strain evidence="8 9">DGU11</strain>
    </source>
</reference>
<evidence type="ECO:0000256" key="2">
    <source>
        <dbReference type="ARBA" id="ARBA00022777"/>
    </source>
</evidence>
<keyword evidence="5" id="KW-1133">Transmembrane helix</keyword>
<name>A0ABU9HVM3_9FLAO</name>
<dbReference type="RefSeq" id="WP_341696343.1">
    <property type="nucleotide sequence ID" value="NZ_JBBYHR010000003.1"/>
</dbReference>
<evidence type="ECO:0000256" key="5">
    <source>
        <dbReference type="SAM" id="Phobius"/>
    </source>
</evidence>
<dbReference type="InterPro" id="IPR050482">
    <property type="entry name" value="Sensor_HK_TwoCompSys"/>
</dbReference>
<evidence type="ECO:0000256" key="1">
    <source>
        <dbReference type="ARBA" id="ARBA00022679"/>
    </source>
</evidence>
<evidence type="ECO:0000313" key="9">
    <source>
        <dbReference type="Proteomes" id="UP001464555"/>
    </source>
</evidence>
<dbReference type="Gene3D" id="1.25.40.10">
    <property type="entry name" value="Tetratricopeptide repeat domain"/>
    <property type="match status" value="2"/>
</dbReference>
<feature type="chain" id="PRO_5046395331" evidence="6">
    <location>
        <begin position="20"/>
        <end position="679"/>
    </location>
</feature>
<dbReference type="Pfam" id="PF07730">
    <property type="entry name" value="HisKA_3"/>
    <property type="match status" value="1"/>
</dbReference>
<dbReference type="InterPro" id="IPR003594">
    <property type="entry name" value="HATPase_dom"/>
</dbReference>
<evidence type="ECO:0000256" key="4">
    <source>
        <dbReference type="PROSITE-ProRule" id="PRU00339"/>
    </source>
</evidence>
<keyword evidence="1" id="KW-0808">Transferase</keyword>
<keyword evidence="5" id="KW-0472">Membrane</keyword>
<keyword evidence="2" id="KW-0418">Kinase</keyword>
<dbReference type="InterPro" id="IPR011712">
    <property type="entry name" value="Sig_transdc_His_kin_sub3_dim/P"/>
</dbReference>
<evidence type="ECO:0000256" key="3">
    <source>
        <dbReference type="ARBA" id="ARBA00023012"/>
    </source>
</evidence>
<evidence type="ECO:0000313" key="8">
    <source>
        <dbReference type="EMBL" id="MEL1244031.1"/>
    </source>
</evidence>
<feature type="domain" description="Histidine kinase" evidence="7">
    <location>
        <begin position="593"/>
        <end position="679"/>
    </location>
</feature>
<keyword evidence="4" id="KW-0802">TPR repeat</keyword>